<accession>R4HDF7</accession>
<sequence length="389" mass="43487">MKKKEEATEHRHTNFTFRWRTDFFQWACHHDPDMTNAEKMIGAIIDNCEECIFTYAQKTTEDPIAVLNILGVAYTWAQKNARGIPLYGEEGVFLSASEAILKKIHNGSPAWAIKALQSDETPPSVLELSNKNTPEWMTKNTGPEKAPRTVLQEILEDCVGAIRIPKAEWAPPLEDTRPPWVSETETHPRYHAPTPPTPLTHRLRRHLHGLWTTTTARLRALKPTPPPKTPEDTPETVEARSETAPPTGPPRLTSTPTPPDHEDHVGTTTPTGLVHQTPQWDTLRAAVPAPPEGTRKAELIALLWETRGDTSRVQEHWKATHGTKAPSDLYRYARTWARDLATTLITTVPAHAVHDTLTGLDVHLTPAMRQEVDAVVASHTTVRHLRSTG</sequence>
<proteinExistence type="predicted"/>
<name>R4HDF7_9ACTN</name>
<dbReference type="RefSeq" id="WP_368074125.1">
    <property type="nucleotide sequence ID" value="NZ_HM102370.1"/>
</dbReference>
<dbReference type="EMBL" id="HM102370">
    <property type="protein sequence ID" value="AEC12515.1"/>
    <property type="molecule type" value="Genomic_DNA"/>
</dbReference>
<protein>
    <submittedName>
        <fullName evidence="2">PNPL.22</fullName>
    </submittedName>
</protein>
<dbReference type="AlphaFoldDB" id="R4HDF7"/>
<keyword evidence="2" id="KW-0614">Plasmid</keyword>
<geneLocation type="plasmid" evidence="2">
    <name>pNPL1</name>
</geneLocation>
<evidence type="ECO:0000256" key="1">
    <source>
        <dbReference type="SAM" id="MobiDB-lite"/>
    </source>
</evidence>
<feature type="region of interest" description="Disordered" evidence="1">
    <location>
        <begin position="175"/>
        <end position="201"/>
    </location>
</feature>
<evidence type="ECO:0000313" key="2">
    <source>
        <dbReference type="EMBL" id="AEC12515.1"/>
    </source>
</evidence>
<feature type="region of interest" description="Disordered" evidence="1">
    <location>
        <begin position="215"/>
        <end position="276"/>
    </location>
</feature>
<feature type="compositionally biased region" description="Polar residues" evidence="1">
    <location>
        <begin position="266"/>
        <end position="276"/>
    </location>
</feature>
<reference evidence="2" key="1">
    <citation type="submission" date="2010-04" db="EMBL/GenBank/DDBJ databases">
        <title>Complete nucleotide sequence of Nocardiopsis linear plasmid pNPL1.</title>
        <authorList>
            <person name="Tian X.-L."/>
            <person name="Zhong L."/>
            <person name="Cheng Q.-X."/>
            <person name="Chen Z.-H."/>
            <person name="Zhou M."/>
            <person name="Wang T."/>
            <person name="Fan Y."/>
            <person name="Yang Y."/>
            <person name="Guo P."/>
            <person name="Xia H.-Y."/>
            <person name="Qin Z.-J."/>
        </authorList>
    </citation>
    <scope>NUCLEOTIDE SEQUENCE</scope>
    <source>
        <strain evidence="2">25L-1-1c</strain>
        <plasmid evidence="2">pNPL1</plasmid>
    </source>
</reference>
<organism evidence="2">
    <name type="scientific">Nocardiopsis sp. 25L-1-1c</name>
    <dbReference type="NCBI Taxonomy" id="1009683"/>
    <lineage>
        <taxon>Bacteria</taxon>
        <taxon>Bacillati</taxon>
        <taxon>Actinomycetota</taxon>
        <taxon>Actinomycetes</taxon>
        <taxon>Streptosporangiales</taxon>
        <taxon>Nocardiopsidaceae</taxon>
        <taxon>Nocardiopsis</taxon>
    </lineage>
</organism>